<reference evidence="1 2" key="1">
    <citation type="submission" date="2022-02" db="EMBL/GenBank/DDBJ databases">
        <title>Paenibacillus sp. MBLB1776 Whole Genome Shotgun Sequencing.</title>
        <authorList>
            <person name="Hwang C.Y."/>
            <person name="Cho E.-S."/>
            <person name="Seo M.-J."/>
        </authorList>
    </citation>
    <scope>NUCLEOTIDE SEQUENCE [LARGE SCALE GENOMIC DNA]</scope>
    <source>
        <strain evidence="1 2">MBLB1776</strain>
    </source>
</reference>
<keyword evidence="1" id="KW-0449">Lipoprotein</keyword>
<dbReference type="Gene3D" id="2.30.30.430">
    <property type="entry name" value="Kinase associated protein B domain"/>
    <property type="match status" value="1"/>
</dbReference>
<evidence type="ECO:0000313" key="1">
    <source>
        <dbReference type="EMBL" id="WNQ09114.1"/>
    </source>
</evidence>
<dbReference type="SMART" id="SM01298">
    <property type="entry name" value="KapB"/>
    <property type="match status" value="1"/>
</dbReference>
<keyword evidence="2" id="KW-1185">Reference proteome</keyword>
<organism evidence="1 2">
    <name type="scientific">Paenibacillus aurantius</name>
    <dbReference type="NCBI Taxonomy" id="2918900"/>
    <lineage>
        <taxon>Bacteria</taxon>
        <taxon>Bacillati</taxon>
        <taxon>Bacillota</taxon>
        <taxon>Bacilli</taxon>
        <taxon>Bacillales</taxon>
        <taxon>Paenibacillaceae</taxon>
        <taxon>Paenibacillus</taxon>
    </lineage>
</organism>
<dbReference type="GO" id="GO:0016301">
    <property type="term" value="F:kinase activity"/>
    <property type="evidence" value="ECO:0007669"/>
    <property type="project" value="UniProtKB-KW"/>
</dbReference>
<gene>
    <name evidence="1" type="ORF">MJA45_15820</name>
</gene>
<accession>A0AA96L8N1</accession>
<dbReference type="SUPFAM" id="SSF141251">
    <property type="entry name" value="Kinase-associated protein B-like"/>
    <property type="match status" value="1"/>
</dbReference>
<dbReference type="InterPro" id="IPR038080">
    <property type="entry name" value="KapB_sf"/>
</dbReference>
<dbReference type="EMBL" id="CP130318">
    <property type="protein sequence ID" value="WNQ09114.1"/>
    <property type="molecule type" value="Genomic_DNA"/>
</dbReference>
<keyword evidence="1" id="KW-0418">Kinase</keyword>
<dbReference type="Proteomes" id="UP001305702">
    <property type="component" value="Chromosome"/>
</dbReference>
<keyword evidence="1" id="KW-0808">Transferase</keyword>
<name>A0AA96L8N1_9BACL</name>
<dbReference type="KEGG" id="paun:MJA45_15820"/>
<sequence length="124" mass="14086">MEAGTRVHAAYKTGEYIGEVVEVTPRKAAVKVLAVVKHPDQGDLHQPTMAEVAFFHQRRALSEGEIALMPLESVRPFAGNVPDYKSSLRDAIRREMDALQGFVRYAERSLEELRQLKKDYFPEE</sequence>
<dbReference type="RefSeq" id="WP_315602882.1">
    <property type="nucleotide sequence ID" value="NZ_CP130318.1"/>
</dbReference>
<dbReference type="Pfam" id="PF08810">
    <property type="entry name" value="KapB"/>
    <property type="match status" value="1"/>
</dbReference>
<proteinExistence type="predicted"/>
<dbReference type="InterPro" id="IPR014916">
    <property type="entry name" value="KapB"/>
</dbReference>
<protein>
    <submittedName>
        <fullName evidence="1">Kinase-associated lipoprotein B</fullName>
    </submittedName>
</protein>
<evidence type="ECO:0000313" key="2">
    <source>
        <dbReference type="Proteomes" id="UP001305702"/>
    </source>
</evidence>
<dbReference type="AlphaFoldDB" id="A0AA96L8N1"/>